<accession>A0A507F5Y0</accession>
<gene>
    <name evidence="3" type="ORF">CcCBS67573_g06400</name>
</gene>
<dbReference type="AlphaFoldDB" id="A0A507F5Y0"/>
<reference evidence="3 4" key="1">
    <citation type="journal article" date="2019" name="Sci. Rep.">
        <title>Comparative genomics of chytrid fungi reveal insights into the obligate biotrophic and pathogenic lifestyle of Synchytrium endobioticum.</title>
        <authorList>
            <person name="van de Vossenberg B.T.L.H."/>
            <person name="Warris S."/>
            <person name="Nguyen H.D.T."/>
            <person name="van Gent-Pelzer M.P.E."/>
            <person name="Joly D.L."/>
            <person name="van de Geest H.C."/>
            <person name="Bonants P.J.M."/>
            <person name="Smith D.S."/>
            <person name="Levesque C.A."/>
            <person name="van der Lee T.A.J."/>
        </authorList>
    </citation>
    <scope>NUCLEOTIDE SEQUENCE [LARGE SCALE GENOMIC DNA]</scope>
    <source>
        <strain evidence="3 4">CBS 675.73</strain>
    </source>
</reference>
<feature type="domain" description="Partial AB-hydrolase lipase" evidence="2">
    <location>
        <begin position="236"/>
        <end position="300"/>
    </location>
</feature>
<protein>
    <recommendedName>
        <fullName evidence="2">Partial AB-hydrolase lipase domain-containing protein</fullName>
    </recommendedName>
</protein>
<dbReference type="Gene3D" id="3.40.50.1820">
    <property type="entry name" value="alpha/beta hydrolase"/>
    <property type="match status" value="1"/>
</dbReference>
<dbReference type="Pfam" id="PF04083">
    <property type="entry name" value="Abhydro_lipase"/>
    <property type="match status" value="1"/>
</dbReference>
<dbReference type="InterPro" id="IPR006693">
    <property type="entry name" value="AB_hydrolase_lipase"/>
</dbReference>
<evidence type="ECO:0000313" key="4">
    <source>
        <dbReference type="Proteomes" id="UP000320333"/>
    </source>
</evidence>
<evidence type="ECO:0000259" key="2">
    <source>
        <dbReference type="Pfam" id="PF04083"/>
    </source>
</evidence>
<feature type="compositionally biased region" description="Basic and acidic residues" evidence="1">
    <location>
        <begin position="8"/>
        <end position="18"/>
    </location>
</feature>
<keyword evidence="4" id="KW-1185">Reference proteome</keyword>
<feature type="region of interest" description="Disordered" evidence="1">
    <location>
        <begin position="120"/>
        <end position="228"/>
    </location>
</feature>
<dbReference type="EMBL" id="QEAP01000272">
    <property type="protein sequence ID" value="TPX70788.1"/>
    <property type="molecule type" value="Genomic_DNA"/>
</dbReference>
<dbReference type="OrthoDB" id="9974421at2759"/>
<name>A0A507F5Y0_9FUNG</name>
<dbReference type="PANTHER" id="PTHR11005">
    <property type="entry name" value="LYSOSOMAL ACID LIPASE-RELATED"/>
    <property type="match status" value="1"/>
</dbReference>
<feature type="compositionally biased region" description="Polar residues" evidence="1">
    <location>
        <begin position="217"/>
        <end position="228"/>
    </location>
</feature>
<organism evidence="3 4">
    <name type="scientific">Chytriomyces confervae</name>
    <dbReference type="NCBI Taxonomy" id="246404"/>
    <lineage>
        <taxon>Eukaryota</taxon>
        <taxon>Fungi</taxon>
        <taxon>Fungi incertae sedis</taxon>
        <taxon>Chytridiomycota</taxon>
        <taxon>Chytridiomycota incertae sedis</taxon>
        <taxon>Chytridiomycetes</taxon>
        <taxon>Chytridiales</taxon>
        <taxon>Chytriomycetaceae</taxon>
        <taxon>Chytriomyces</taxon>
    </lineage>
</organism>
<feature type="compositionally biased region" description="Low complexity" evidence="1">
    <location>
        <begin position="140"/>
        <end position="162"/>
    </location>
</feature>
<dbReference type="SUPFAM" id="SSF53474">
    <property type="entry name" value="alpha/beta-Hydrolases"/>
    <property type="match status" value="1"/>
</dbReference>
<feature type="compositionally biased region" description="Basic and acidic residues" evidence="1">
    <location>
        <begin position="164"/>
        <end position="184"/>
    </location>
</feature>
<feature type="region of interest" description="Disordered" evidence="1">
    <location>
        <begin position="1"/>
        <end position="21"/>
    </location>
</feature>
<dbReference type="GO" id="GO:0006629">
    <property type="term" value="P:lipid metabolic process"/>
    <property type="evidence" value="ECO:0007669"/>
    <property type="project" value="InterPro"/>
</dbReference>
<dbReference type="STRING" id="246404.A0A507F5Y0"/>
<comment type="caution">
    <text evidence="3">The sequence shown here is derived from an EMBL/GenBank/DDBJ whole genome shotgun (WGS) entry which is preliminary data.</text>
</comment>
<proteinExistence type="predicted"/>
<dbReference type="Proteomes" id="UP000320333">
    <property type="component" value="Unassembled WGS sequence"/>
</dbReference>
<sequence length="711" mass="80643">MPTVIESHSPKLKLDPRAKSPNHTFHCVERTKTGKTPSPHTWPIHAGSSALSQHLRQLFAHIVSTTLIILLLLTSYIQDISTVIETYVPWFYNLFPQPPERSLPITAISDEQNRILAHSHVQKRHSDLANPRKAIRRNSRSFSSNLTSASNYSSSSSKDSVSFVEHHEDVQVVDDDKEKTRRDQPPPPSFLKRIASYTNEQRKRVITSPLRREPSRASHSFDLTPQNDYRRPNQNVRYYIEKEGFQCDSYNVTTRDGFILRLERISPGPGMDQTIPQSEKPPIILMHGMFQSAGVWVTSGRKSFAFYLAENNYDVWVANNRTGCQEAAEQHAYLKSSEASFWDWCLDDLAGFDVPAVIEAVRRFSGWQKMFMALKMDPSLNEKLSCFVALAPAVYIGSLLDAFPVNQLVSLPSKTHRIIFGTKQFLPIMTWVQKYIPATLMAELSYHMFHFLFDWGDTNWNRTHKTHFFQFTPRPQSSKLLHHWSQMARARVIRPFADCDEEMRARCDGELFDVQCIQCPLALYYGTKDAIVDARKLHWQCWETSQNQKRGGGGGGDDDVGGGHVVDLVAVEEVEGYEHLDCLWATNAEEKGLSHRVLGPTPAKILAAGGRLCDPPNLVLLATQRPSPPLKISRAVATPSTGSDMDLIISAFGNLEHVWPIVPLRMTFHFVISLTADSVLIFSRKIIQHSQQKLQKQLFESILKAGILRKT</sequence>
<evidence type="ECO:0000256" key="1">
    <source>
        <dbReference type="SAM" id="MobiDB-lite"/>
    </source>
</evidence>
<evidence type="ECO:0000313" key="3">
    <source>
        <dbReference type="EMBL" id="TPX70788.1"/>
    </source>
</evidence>
<dbReference type="InterPro" id="IPR029058">
    <property type="entry name" value="AB_hydrolase_fold"/>
</dbReference>